<dbReference type="PANTHER" id="PTHR10438">
    <property type="entry name" value="THIOREDOXIN"/>
    <property type="match status" value="1"/>
</dbReference>
<dbReference type="Proteomes" id="UP000472355">
    <property type="component" value="Unassembled WGS sequence"/>
</dbReference>
<name>A0A0C2SJ58_CLOBO</name>
<dbReference type="CDD" id="cd02947">
    <property type="entry name" value="TRX_family"/>
    <property type="match status" value="1"/>
</dbReference>
<protein>
    <submittedName>
        <fullName evidence="2 3">Thioredoxin</fullName>
    </submittedName>
</protein>
<dbReference type="InterPro" id="IPR050620">
    <property type="entry name" value="Thioredoxin_H-type-like"/>
</dbReference>
<gene>
    <name evidence="2" type="ORF">EXM65_06510</name>
    <name evidence="3" type="ORF">FC774_00970</name>
    <name evidence="4" type="ORF">FDB51_11800</name>
</gene>
<dbReference type="AlphaFoldDB" id="A0A0C2SJ58"/>
<dbReference type="PANTHER" id="PTHR10438:SF468">
    <property type="entry name" value="THIOREDOXIN-1-RELATED"/>
    <property type="match status" value="1"/>
</dbReference>
<comment type="caution">
    <text evidence="2">The sequence shown here is derived from an EMBL/GenBank/DDBJ whole genome shotgun (WGS) entry which is preliminary data.</text>
</comment>
<dbReference type="InterPro" id="IPR013766">
    <property type="entry name" value="Thioredoxin_domain"/>
</dbReference>
<evidence type="ECO:0000313" key="4">
    <source>
        <dbReference type="EMBL" id="NFN35791.1"/>
    </source>
</evidence>
<proteinExistence type="predicted"/>
<evidence type="ECO:0000313" key="3">
    <source>
        <dbReference type="EMBL" id="NFF86481.1"/>
    </source>
</evidence>
<evidence type="ECO:0000313" key="6">
    <source>
        <dbReference type="Proteomes" id="UP000473681"/>
    </source>
</evidence>
<organism evidence="2 5">
    <name type="scientific">Clostridium botulinum</name>
    <dbReference type="NCBI Taxonomy" id="1491"/>
    <lineage>
        <taxon>Bacteria</taxon>
        <taxon>Bacillati</taxon>
        <taxon>Bacillota</taxon>
        <taxon>Clostridia</taxon>
        <taxon>Eubacteriales</taxon>
        <taxon>Clostridiaceae</taxon>
        <taxon>Clostridium</taxon>
    </lineage>
</organism>
<feature type="domain" description="Thioredoxin" evidence="1">
    <location>
        <begin position="11"/>
        <end position="100"/>
    </location>
</feature>
<dbReference type="RefSeq" id="WP_017825419.1">
    <property type="nucleotide sequence ID" value="NZ_JACBBU010000001.1"/>
</dbReference>
<evidence type="ECO:0000313" key="5">
    <source>
        <dbReference type="Proteomes" id="UP000472355"/>
    </source>
</evidence>
<dbReference type="EMBL" id="SWVK01000015">
    <property type="protein sequence ID" value="NFN35791.1"/>
    <property type="molecule type" value="Genomic_DNA"/>
</dbReference>
<dbReference type="Gene3D" id="3.40.30.10">
    <property type="entry name" value="Glutaredoxin"/>
    <property type="match status" value="1"/>
</dbReference>
<dbReference type="Proteomes" id="UP000476820">
    <property type="component" value="Unassembled WGS sequence"/>
</dbReference>
<accession>A0A0C2SJ58</accession>
<dbReference type="OrthoDB" id="411356at2"/>
<dbReference type="Pfam" id="PF00085">
    <property type="entry name" value="Thioredoxin"/>
    <property type="match status" value="1"/>
</dbReference>
<reference evidence="6 7" key="2">
    <citation type="submission" date="2019-04" db="EMBL/GenBank/DDBJ databases">
        <title>Genome sequencing of Clostridium botulinum Groups I-IV and Clostridium butyricum.</title>
        <authorList>
            <person name="Brunt J."/>
            <person name="Van Vliet A.H.M."/>
            <person name="Stringer S.C."/>
            <person name="Carter A.T."/>
            <person name="Peck M.W."/>
        </authorList>
    </citation>
    <scope>NUCLEOTIDE SEQUENCE [LARGE SCALE GENOMIC DNA]</scope>
    <source>
        <strain evidence="3 7">1605</strain>
        <strain evidence="4 6">CB-K-33E</strain>
    </source>
</reference>
<dbReference type="EMBL" id="SWOV01000002">
    <property type="protein sequence ID" value="NFF86481.1"/>
    <property type="molecule type" value="Genomic_DNA"/>
</dbReference>
<dbReference type="InterPro" id="IPR036249">
    <property type="entry name" value="Thioredoxin-like_sf"/>
</dbReference>
<evidence type="ECO:0000313" key="2">
    <source>
        <dbReference type="EMBL" id="NFA42238.1"/>
    </source>
</evidence>
<evidence type="ECO:0000259" key="1">
    <source>
        <dbReference type="Pfam" id="PF00085"/>
    </source>
</evidence>
<reference evidence="2 5" key="1">
    <citation type="submission" date="2019-02" db="EMBL/GenBank/DDBJ databases">
        <title>Genome sequencing of Clostridium botulinum clinical isolates.</title>
        <authorList>
            <person name="Brunt J."/>
            <person name="Van Vliet A.H.M."/>
            <person name="Stringer S.C."/>
            <person name="Grant K.A."/>
            <person name="Carter A.C."/>
            <person name="Peck M.W."/>
        </authorList>
    </citation>
    <scope>NUCLEOTIDE SEQUENCE [LARGE SCALE GENOMIC DNA]</scope>
    <source>
        <strain evidence="2 5">H113700579</strain>
    </source>
</reference>
<dbReference type="Proteomes" id="UP000473681">
    <property type="component" value="Unassembled WGS sequence"/>
</dbReference>
<dbReference type="SUPFAM" id="SSF52833">
    <property type="entry name" value="Thioredoxin-like"/>
    <property type="match status" value="1"/>
</dbReference>
<sequence>MKILKSKIEAEEFIKENNMAVVYFSTNTCGACVILKEKIKQLLYEYRNIKICEVLGDESIEVATSFDVYSVPIMIFFIDGKEVFRESKYASVEEIKKKIDRYYTLYF</sequence>
<dbReference type="EMBL" id="SGKU01000013">
    <property type="protein sequence ID" value="NFA42238.1"/>
    <property type="molecule type" value="Genomic_DNA"/>
</dbReference>
<evidence type="ECO:0000313" key="7">
    <source>
        <dbReference type="Proteomes" id="UP000476820"/>
    </source>
</evidence>